<feature type="compositionally biased region" description="Basic and acidic residues" evidence="9">
    <location>
        <begin position="1266"/>
        <end position="1286"/>
    </location>
</feature>
<evidence type="ECO:0008006" key="12">
    <source>
        <dbReference type="Google" id="ProtNLM"/>
    </source>
</evidence>
<keyword evidence="4" id="KW-0970">Cilium biogenesis/degradation</keyword>
<feature type="coiled-coil region" evidence="8">
    <location>
        <begin position="1874"/>
        <end position="1940"/>
    </location>
</feature>
<comment type="subcellular location">
    <subcellularLocation>
        <location evidence="1">Cytoplasm</location>
        <location evidence="1">Cytoskeleton</location>
        <location evidence="1">Cilium basal body</location>
    </subcellularLocation>
    <subcellularLocation>
        <location evidence="2">Cytoplasm</location>
        <location evidence="2">Cytoskeleton</location>
        <location evidence="2">Microtubule organizing center</location>
        <location evidence="2">Centrosome</location>
    </subcellularLocation>
</comment>
<feature type="coiled-coil region" evidence="8">
    <location>
        <begin position="1504"/>
        <end position="1545"/>
    </location>
</feature>
<feature type="coiled-coil region" evidence="8">
    <location>
        <begin position="649"/>
        <end position="701"/>
    </location>
</feature>
<keyword evidence="11" id="KW-1185">Reference proteome</keyword>
<feature type="region of interest" description="Disordered" evidence="9">
    <location>
        <begin position="1324"/>
        <end position="1419"/>
    </location>
</feature>
<evidence type="ECO:0000256" key="6">
    <source>
        <dbReference type="ARBA" id="ARBA00023212"/>
    </source>
</evidence>
<evidence type="ECO:0000313" key="10">
    <source>
        <dbReference type="EMBL" id="KFD57951.1"/>
    </source>
</evidence>
<keyword evidence="7" id="KW-0966">Cell projection</keyword>
<keyword evidence="3" id="KW-0963">Cytoplasm</keyword>
<sequence>MGFSKWDELQNLDFDNFDEADVESWVPIVVSANVDGEEDPKRLKALFYLSKVLLEVKAAQAEIALDELEHLTGQKTNVNDTREQRLTIENNNLKEKLAASLAAYSDCEKSMFVLKEELQELREQNQQLALEYDELHSEMVSDKEAATKNNAKIEQYEKEVQSLSQERNELLANLRDTQRQLESQEDVDVLARRLELNELQLKIRSQNQEALTETNDIYQRQIKELKDSLQESVAQMELAADECLQLKTTNDQLGKLVDSLQAENNELRDQINNSDASIIQKADDHVMSMVDEKIGEWKQRLDDKNEELNECKAKIAAQEIDISHYKSGVELASVSALQKVLLEREEQIECLKNALKEATREMEANASLIEGLNAELRSGKCPRKDIFEVYTYLKNLLKENQVAIVDLRRQLRAAQMEIRSLRQSLEENEMARMEKERQLADLLSRMRQFEEGEYGLEEAVSEIYLLKKRLTIRNEQLYELIQHCNLVELNLSELFDENNTFRERLKLEKRAPLNIEFKTTAQAVEKGTELPNIAPNGQLDRAVAERTVSSKEETPSPEIREERLSTQEPLFPISTEVVDKEISKDVVASEEAMEAREAAPVLVPEVREPKQDEITAQTEEAVEEMETVASTIADVQADIPSLGQLNECMRKLVKEVEGKKKQLAKLNCALTIAKQKLGSLNRQYTLKCEELTQCREAMEKERVALNGTIDDQRTKIEMGDVKITELEHMVDLLSKGDEDLIKRRIVEVVRQQILTRLENVCLKRRLLLSERSLKDANNVHARLKADASDLRSALSKKTAFFEKRQKVSIYKIASLRRKLDASVPATEFQQLETQYKELFQKYANGLLSETLSAVAGLEPKNVEGYKAKEEPMELDENSEDRSTKSWPMVGSRYPYEQQDSDYANELEEPEEDNIDEVMFDERKELERLRVEQAVEIEQLRQLHCEIVSLKLAGIDKDNKIKEALCLEEKMKSMKHAMEENLKKVKKAKSNFQERENTLIGQINELKKNLRESIPVKMAEKFHTIGNRLIQVEAKSVEVEDRANALAIREKVLEKLISSIENEEQRDQLIAMSEKVERLKVENSKLDRLVKRLQNEDESNRSLIRKLKENIFKLSSDANLLDATMLDADLSHAVQEYDILRRTSSPKIEDKVEAVINKEADWLDEEIDRLKLFIKDKLSATSRWSEQAMAKPVSISSTSPQEVKREVYDHHIRESFVDTFAPLLQAKISEREDRFDSCGKRIQALEEEVAFLRAQYNIILSPPDEVESGKADAPAKRRKEKERSPRESLELLEQKIEKYKQRIVELEETIRLKEKEIAELKESAARWQKSRSEHETKQAEQLSTASVVSEEGETESEAPDEAKYEEPESVESVRLSDHGSLDESQPDEAGSISEQPSFAEEDSSPKVVEDQSPLPPARVETVPLEMHLKLKVEWERLKQANKQLQLDNRKLVKALAKLKEEFMKTAVAQKAYGAEMKERPKLSTEIEDHPQEGETALDDAAKLELESVKRKLALKEIRLSQVTREMSSLSAENKRLKSEIDTFKSSPIKKSGEFGKWTEYKKWQTLYENGKVKLAAKMQEIAKLKKTEERLRSRIIRLEQQINFMESSRNAEEVGALQETAKSLLKAQSELTTSTSPGDAAMSTRKQKTQSQVTLIRATAEEAEKTVETLENKVRELFKVIESKNKAEEQYLDKQKLLERQLRESEQKARQLEKNLQASVTVLKDRSAREGVTDEQATAQAQFKDGRRKNERSWNYLKQKITVTKCIDNDELKNQVSVSTQREIFQPWLSMEDSSSPINKLIRENNILRKRLKHAQIELEEAYKDIEYYKANQSLPSLGTWQKAGDSMRDKQDVSKMLKDEKSQRSRFNMLQEMFKKEIEKCHQLKIENDRLNRKIEALDGALRCDSFTENNVFQNLKIMNFELLEEIDDLKFELEVYRKKIKPALTGNDALVDVEKLKERGKIYDRVLRENVELKLELSLARQRA</sequence>
<feature type="coiled-coil region" evidence="8">
    <location>
        <begin position="1652"/>
        <end position="1721"/>
    </location>
</feature>
<keyword evidence="5 8" id="KW-0175">Coiled coil</keyword>
<dbReference type="InterPro" id="IPR026201">
    <property type="entry name" value="Cep290"/>
</dbReference>
<dbReference type="PANTHER" id="PTHR18879">
    <property type="entry name" value="CENTROSOMAL PROTEIN OF 290 KDA"/>
    <property type="match status" value="1"/>
</dbReference>
<dbReference type="EMBL" id="KL363186">
    <property type="protein sequence ID" value="KFD57951.1"/>
    <property type="molecule type" value="Genomic_DNA"/>
</dbReference>
<evidence type="ECO:0000256" key="4">
    <source>
        <dbReference type="ARBA" id="ARBA00022794"/>
    </source>
</evidence>
<feature type="region of interest" description="Disordered" evidence="9">
    <location>
        <begin position="544"/>
        <end position="563"/>
    </location>
</feature>
<dbReference type="PANTHER" id="PTHR18879:SF20">
    <property type="entry name" value="CENTROSOMAL PROTEIN OF 290 KDA"/>
    <property type="match status" value="1"/>
</dbReference>
<reference evidence="10 11" key="1">
    <citation type="journal article" date="2014" name="Nat. Genet.">
        <title>Genome and transcriptome of the porcine whipworm Trichuris suis.</title>
        <authorList>
            <person name="Jex A.R."/>
            <person name="Nejsum P."/>
            <person name="Schwarz E.M."/>
            <person name="Hu L."/>
            <person name="Young N.D."/>
            <person name="Hall R.S."/>
            <person name="Korhonen P.K."/>
            <person name="Liao S."/>
            <person name="Thamsborg S."/>
            <person name="Xia J."/>
            <person name="Xu P."/>
            <person name="Wang S."/>
            <person name="Scheerlinck J.P."/>
            <person name="Hofmann A."/>
            <person name="Sternberg P.W."/>
            <person name="Wang J."/>
            <person name="Gasser R.B."/>
        </authorList>
    </citation>
    <scope>NUCLEOTIDE SEQUENCE [LARGE SCALE GENOMIC DNA]</scope>
    <source>
        <strain evidence="10">DCEP-RM93M</strain>
    </source>
</reference>
<feature type="region of interest" description="Disordered" evidence="9">
    <location>
        <begin position="1263"/>
        <end position="1286"/>
    </location>
</feature>
<feature type="coiled-coil region" evidence="8">
    <location>
        <begin position="1061"/>
        <end position="1109"/>
    </location>
</feature>
<dbReference type="GO" id="GO:0030030">
    <property type="term" value="P:cell projection organization"/>
    <property type="evidence" value="ECO:0007669"/>
    <property type="project" value="UniProtKB-KW"/>
</dbReference>
<accession>A0A085ML55</accession>
<feature type="region of interest" description="Disordered" evidence="9">
    <location>
        <begin position="869"/>
        <end position="889"/>
    </location>
</feature>
<evidence type="ECO:0000256" key="8">
    <source>
        <dbReference type="SAM" id="Coils"/>
    </source>
</evidence>
<evidence type="ECO:0000256" key="3">
    <source>
        <dbReference type="ARBA" id="ARBA00022490"/>
    </source>
</evidence>
<evidence type="ECO:0000256" key="2">
    <source>
        <dbReference type="ARBA" id="ARBA00004300"/>
    </source>
</evidence>
<feature type="coiled-coil region" evidence="8">
    <location>
        <begin position="1797"/>
        <end position="1831"/>
    </location>
</feature>
<feature type="coiled-coil region" evidence="8">
    <location>
        <begin position="104"/>
        <end position="452"/>
    </location>
</feature>
<dbReference type="GO" id="GO:0005813">
    <property type="term" value="C:centrosome"/>
    <property type="evidence" value="ECO:0007669"/>
    <property type="project" value="UniProtKB-SubCell"/>
</dbReference>
<proteinExistence type="predicted"/>
<feature type="compositionally biased region" description="Basic and acidic residues" evidence="9">
    <location>
        <begin position="1324"/>
        <end position="1337"/>
    </location>
</feature>
<feature type="compositionally biased region" description="Acidic residues" evidence="9">
    <location>
        <begin position="1349"/>
        <end position="1358"/>
    </location>
</feature>
<evidence type="ECO:0000313" key="11">
    <source>
        <dbReference type="Proteomes" id="UP000030764"/>
    </source>
</evidence>
<evidence type="ECO:0000256" key="5">
    <source>
        <dbReference type="ARBA" id="ARBA00023054"/>
    </source>
</evidence>
<organism evidence="10 11">
    <name type="scientific">Trichuris suis</name>
    <name type="common">pig whipworm</name>
    <dbReference type="NCBI Taxonomy" id="68888"/>
    <lineage>
        <taxon>Eukaryota</taxon>
        <taxon>Metazoa</taxon>
        <taxon>Ecdysozoa</taxon>
        <taxon>Nematoda</taxon>
        <taxon>Enoplea</taxon>
        <taxon>Dorylaimia</taxon>
        <taxon>Trichinellida</taxon>
        <taxon>Trichuridae</taxon>
        <taxon>Trichuris</taxon>
    </lineage>
</organism>
<dbReference type="Gene3D" id="1.10.287.2610">
    <property type="match status" value="1"/>
</dbReference>
<evidence type="ECO:0000256" key="9">
    <source>
        <dbReference type="SAM" id="MobiDB-lite"/>
    </source>
</evidence>
<gene>
    <name evidence="10" type="ORF">M513_01184</name>
</gene>
<protein>
    <recommendedName>
        <fullName evidence="12">Centrosomal protein of 290kDa coiled-coil region domain-containing protein</fullName>
    </recommendedName>
</protein>
<name>A0A085ML55_9BILA</name>
<dbReference type="Proteomes" id="UP000030764">
    <property type="component" value="Unassembled WGS sequence"/>
</dbReference>
<keyword evidence="6" id="KW-0206">Cytoskeleton</keyword>
<evidence type="ECO:0000256" key="1">
    <source>
        <dbReference type="ARBA" id="ARBA00004120"/>
    </source>
</evidence>
<feature type="coiled-coil region" evidence="8">
    <location>
        <begin position="1573"/>
        <end position="1607"/>
    </location>
</feature>
<evidence type="ECO:0000256" key="7">
    <source>
        <dbReference type="ARBA" id="ARBA00023273"/>
    </source>
</evidence>